<dbReference type="EMBL" id="JBHULR010000020">
    <property type="protein sequence ID" value="MFD2549666.1"/>
    <property type="molecule type" value="Genomic_DNA"/>
</dbReference>
<dbReference type="PANTHER" id="PTHR37299">
    <property type="entry name" value="TRANSCRIPTIONAL REGULATOR-RELATED"/>
    <property type="match status" value="1"/>
</dbReference>
<dbReference type="RefSeq" id="WP_380905986.1">
    <property type="nucleotide sequence ID" value="NZ_JBHUEG010000019.1"/>
</dbReference>
<keyword evidence="3" id="KW-1185">Reference proteome</keyword>
<feature type="domain" description="HTH LytTR-type" evidence="1">
    <location>
        <begin position="137"/>
        <end position="239"/>
    </location>
</feature>
<protein>
    <submittedName>
        <fullName evidence="2">LytR/AlgR family response regulator transcription factor</fullName>
    </submittedName>
</protein>
<dbReference type="PANTHER" id="PTHR37299:SF1">
    <property type="entry name" value="STAGE 0 SPORULATION PROTEIN A HOMOLOG"/>
    <property type="match status" value="1"/>
</dbReference>
<proteinExistence type="predicted"/>
<comment type="caution">
    <text evidence="2">The sequence shown here is derived from an EMBL/GenBank/DDBJ whole genome shotgun (WGS) entry which is preliminary data.</text>
</comment>
<organism evidence="2 3">
    <name type="scientific">Sphingobacterium suaedae</name>
    <dbReference type="NCBI Taxonomy" id="1686402"/>
    <lineage>
        <taxon>Bacteria</taxon>
        <taxon>Pseudomonadati</taxon>
        <taxon>Bacteroidota</taxon>
        <taxon>Sphingobacteriia</taxon>
        <taxon>Sphingobacteriales</taxon>
        <taxon>Sphingobacteriaceae</taxon>
        <taxon>Sphingobacterium</taxon>
    </lineage>
</organism>
<dbReference type="PROSITE" id="PS50930">
    <property type="entry name" value="HTH_LYTTR"/>
    <property type="match status" value="1"/>
</dbReference>
<evidence type="ECO:0000313" key="3">
    <source>
        <dbReference type="Proteomes" id="UP001597545"/>
    </source>
</evidence>
<gene>
    <name evidence="2" type="ORF">ACFSR5_18625</name>
</gene>
<reference evidence="3" key="1">
    <citation type="journal article" date="2019" name="Int. J. Syst. Evol. Microbiol.">
        <title>The Global Catalogue of Microorganisms (GCM) 10K type strain sequencing project: providing services to taxonomists for standard genome sequencing and annotation.</title>
        <authorList>
            <consortium name="The Broad Institute Genomics Platform"/>
            <consortium name="The Broad Institute Genome Sequencing Center for Infectious Disease"/>
            <person name="Wu L."/>
            <person name="Ma J."/>
        </authorList>
    </citation>
    <scope>NUCLEOTIDE SEQUENCE [LARGE SCALE GENOMIC DNA]</scope>
    <source>
        <strain evidence="3">KCTC 42662</strain>
    </source>
</reference>
<dbReference type="InterPro" id="IPR011006">
    <property type="entry name" value="CheY-like_superfamily"/>
</dbReference>
<name>A0ABW5KPM0_9SPHI</name>
<dbReference type="SUPFAM" id="SSF52172">
    <property type="entry name" value="CheY-like"/>
    <property type="match status" value="1"/>
</dbReference>
<evidence type="ECO:0000259" key="1">
    <source>
        <dbReference type="PROSITE" id="PS50930"/>
    </source>
</evidence>
<sequence>MEDMTKTVVIADRYIEAREAIRRYVHGVMGFRVIRECSNRLETIRSVSLLTPDVLFVEEGLYRMYKGEILSKGVCHPLTVILADKDACIERVFKKDVFDYLRKPYTQEDVERTLHRISYAVQREIPSERPNTASSAIFVVDGIRFKKIAIGDVMHVKAARDYSIIYTDVGEYVSSHGIGYIAERLNAGFFVRVHRSFIVNLAYVDELHREGGRMILVLKNGHEVTVSRRYVDTMKRLIL</sequence>
<dbReference type="Gene3D" id="2.40.50.1020">
    <property type="entry name" value="LytTr DNA-binding domain"/>
    <property type="match status" value="1"/>
</dbReference>
<dbReference type="Proteomes" id="UP001597545">
    <property type="component" value="Unassembled WGS sequence"/>
</dbReference>
<accession>A0ABW5KPM0</accession>
<dbReference type="SMART" id="SM00850">
    <property type="entry name" value="LytTR"/>
    <property type="match status" value="1"/>
</dbReference>
<evidence type="ECO:0000313" key="2">
    <source>
        <dbReference type="EMBL" id="MFD2549666.1"/>
    </source>
</evidence>
<dbReference type="Pfam" id="PF04397">
    <property type="entry name" value="LytTR"/>
    <property type="match status" value="1"/>
</dbReference>
<dbReference type="InterPro" id="IPR046947">
    <property type="entry name" value="LytR-like"/>
</dbReference>
<dbReference type="InterPro" id="IPR007492">
    <property type="entry name" value="LytTR_DNA-bd_dom"/>
</dbReference>
<dbReference type="Gene3D" id="3.40.50.2300">
    <property type="match status" value="1"/>
</dbReference>